<dbReference type="STRING" id="760011.Spico_0623"/>
<keyword evidence="9 16" id="KW-0547">Nucleotide-binding</keyword>
<evidence type="ECO:0000256" key="6">
    <source>
        <dbReference type="ARBA" id="ARBA00012102"/>
    </source>
</evidence>
<dbReference type="UniPathway" id="UPA00241">
    <property type="reaction ID" value="UER00352"/>
</dbReference>
<evidence type="ECO:0000256" key="11">
    <source>
        <dbReference type="ARBA" id="ARBA00022840"/>
    </source>
</evidence>
<dbReference type="InterPro" id="IPR043129">
    <property type="entry name" value="ATPase_NBD"/>
</dbReference>
<dbReference type="GO" id="GO:0005737">
    <property type="term" value="C:cytoplasm"/>
    <property type="evidence" value="ECO:0007669"/>
    <property type="project" value="UniProtKB-SubCell"/>
</dbReference>
<dbReference type="EMBL" id="CP002659">
    <property type="protein sequence ID" value="AEC01851.1"/>
    <property type="molecule type" value="Genomic_DNA"/>
</dbReference>
<evidence type="ECO:0000256" key="10">
    <source>
        <dbReference type="ARBA" id="ARBA00022777"/>
    </source>
</evidence>
<evidence type="ECO:0000256" key="13">
    <source>
        <dbReference type="ARBA" id="ARBA00022993"/>
    </source>
</evidence>
<comment type="catalytic activity">
    <reaction evidence="1 16">
        <text>(R)-pantothenate + ATP = (R)-4'-phosphopantothenate + ADP + H(+)</text>
        <dbReference type="Rhea" id="RHEA:16373"/>
        <dbReference type="ChEBI" id="CHEBI:10986"/>
        <dbReference type="ChEBI" id="CHEBI:15378"/>
        <dbReference type="ChEBI" id="CHEBI:29032"/>
        <dbReference type="ChEBI" id="CHEBI:30616"/>
        <dbReference type="ChEBI" id="CHEBI:456216"/>
        <dbReference type="EC" id="2.7.1.33"/>
    </reaction>
</comment>
<evidence type="ECO:0000256" key="2">
    <source>
        <dbReference type="ARBA" id="ARBA00001958"/>
    </source>
</evidence>
<evidence type="ECO:0000256" key="4">
    <source>
        <dbReference type="ARBA" id="ARBA00005225"/>
    </source>
</evidence>
<dbReference type="InterPro" id="IPR004619">
    <property type="entry name" value="Type_III_PanK"/>
</dbReference>
<dbReference type="OrthoDB" id="9804707at2"/>
<protein>
    <recommendedName>
        <fullName evidence="15 16">Type III pantothenate kinase</fullName>
        <ecNumber evidence="6 16">2.7.1.33</ecNumber>
    </recommendedName>
    <alternativeName>
        <fullName evidence="16">PanK-III</fullName>
    </alternativeName>
    <alternativeName>
        <fullName evidence="16">Pantothenic acid kinase</fullName>
    </alternativeName>
</protein>
<dbReference type="EC" id="2.7.1.33" evidence="6 16"/>
<evidence type="ECO:0000256" key="8">
    <source>
        <dbReference type="ARBA" id="ARBA00022679"/>
    </source>
</evidence>
<comment type="cofactor">
    <cofactor evidence="2">
        <name>K(+)</name>
        <dbReference type="ChEBI" id="CHEBI:29103"/>
    </cofactor>
</comment>
<organism evidence="17 18">
    <name type="scientific">Parasphaerochaeta coccoides (strain ATCC BAA-1237 / DSM 17374 / SPN1)</name>
    <name type="common">Sphaerochaeta coccoides</name>
    <dbReference type="NCBI Taxonomy" id="760011"/>
    <lineage>
        <taxon>Bacteria</taxon>
        <taxon>Pseudomonadati</taxon>
        <taxon>Spirochaetota</taxon>
        <taxon>Spirochaetia</taxon>
        <taxon>Spirochaetales</taxon>
        <taxon>Sphaerochaetaceae</taxon>
        <taxon>Parasphaerochaeta</taxon>
    </lineage>
</organism>
<evidence type="ECO:0000256" key="14">
    <source>
        <dbReference type="ARBA" id="ARBA00038036"/>
    </source>
</evidence>
<reference evidence="18" key="1">
    <citation type="submission" date="2011-04" db="EMBL/GenBank/DDBJ databases">
        <title>The complete genome of Spirochaeta coccoides DSM 17374.</title>
        <authorList>
            <person name="Lucas S."/>
            <person name="Copeland A."/>
            <person name="Lapidus A."/>
            <person name="Bruce D."/>
            <person name="Goodwin L."/>
            <person name="Pitluck S."/>
            <person name="Peters L."/>
            <person name="Kyrpides N."/>
            <person name="Mavromatis K."/>
            <person name="Pagani I."/>
            <person name="Ivanova N."/>
            <person name="Ovchinnikova G."/>
            <person name="Lu M."/>
            <person name="Detter J.C."/>
            <person name="Tapia R."/>
            <person name="Han C."/>
            <person name="Land M."/>
            <person name="Hauser L."/>
            <person name="Markowitz V."/>
            <person name="Cheng J.-F."/>
            <person name="Hugenholtz P."/>
            <person name="Woyke T."/>
            <person name="Wu D."/>
            <person name="Spring S."/>
            <person name="Schroeder M."/>
            <person name="Brambilla E."/>
            <person name="Klenk H.-P."/>
            <person name="Eisen J.A."/>
        </authorList>
    </citation>
    <scope>NUCLEOTIDE SEQUENCE [LARGE SCALE GENOMIC DNA]</scope>
    <source>
        <strain evidence="18">ATCC BAA-1237 / DSM 17374 / SPN1</strain>
    </source>
</reference>
<feature type="binding site" evidence="16">
    <location>
        <position position="129"/>
    </location>
    <ligand>
        <name>K(+)</name>
        <dbReference type="ChEBI" id="CHEBI:29103"/>
    </ligand>
</feature>
<dbReference type="PANTHER" id="PTHR34265:SF1">
    <property type="entry name" value="TYPE III PANTOTHENATE KINASE"/>
    <property type="match status" value="1"/>
</dbReference>
<dbReference type="GO" id="GO:0046872">
    <property type="term" value="F:metal ion binding"/>
    <property type="evidence" value="ECO:0007669"/>
    <property type="project" value="UniProtKB-KW"/>
</dbReference>
<dbReference type="GO" id="GO:0005524">
    <property type="term" value="F:ATP binding"/>
    <property type="evidence" value="ECO:0007669"/>
    <property type="project" value="UniProtKB-UniRule"/>
</dbReference>
<keyword evidence="7 16" id="KW-0963">Cytoplasm</keyword>
<feature type="binding site" evidence="16">
    <location>
        <begin position="6"/>
        <end position="13"/>
    </location>
    <ligand>
        <name>ATP</name>
        <dbReference type="ChEBI" id="CHEBI:30616"/>
    </ligand>
</feature>
<name>F4GKT8_PARC1</name>
<dbReference type="NCBIfam" id="NF009855">
    <property type="entry name" value="PRK13321.1"/>
    <property type="match status" value="1"/>
</dbReference>
<evidence type="ECO:0000256" key="3">
    <source>
        <dbReference type="ARBA" id="ARBA00004496"/>
    </source>
</evidence>
<feature type="binding site" evidence="16">
    <location>
        <begin position="106"/>
        <end position="109"/>
    </location>
    <ligand>
        <name>substrate</name>
    </ligand>
</feature>
<comment type="similarity">
    <text evidence="14 16">Belongs to the type III pantothenate kinase family.</text>
</comment>
<comment type="caution">
    <text evidence="16">Lacks conserved residue(s) required for the propagation of feature annotation.</text>
</comment>
<keyword evidence="10 16" id="KW-0418">Kinase</keyword>
<evidence type="ECO:0000256" key="7">
    <source>
        <dbReference type="ARBA" id="ARBA00022490"/>
    </source>
</evidence>
<dbReference type="GO" id="GO:0015937">
    <property type="term" value="P:coenzyme A biosynthetic process"/>
    <property type="evidence" value="ECO:0007669"/>
    <property type="project" value="UniProtKB-UniRule"/>
</dbReference>
<comment type="pathway">
    <text evidence="4 16">Cofactor biosynthesis; coenzyme A biosynthesis; CoA from (R)-pantothenate: step 1/5.</text>
</comment>
<keyword evidence="8 16" id="KW-0808">Transferase</keyword>
<keyword evidence="18" id="KW-1185">Reference proteome</keyword>
<evidence type="ECO:0000313" key="18">
    <source>
        <dbReference type="Proteomes" id="UP000007939"/>
    </source>
</evidence>
<comment type="subunit">
    <text evidence="5 16">Homodimer.</text>
</comment>
<dbReference type="CDD" id="cd24015">
    <property type="entry name" value="ASKHA_NBD_PanK-III"/>
    <property type="match status" value="1"/>
</dbReference>
<dbReference type="eggNOG" id="COG1521">
    <property type="taxonomic scope" value="Bacteria"/>
</dbReference>
<dbReference type="SUPFAM" id="SSF53067">
    <property type="entry name" value="Actin-like ATPase domain"/>
    <property type="match status" value="2"/>
</dbReference>
<keyword evidence="11 16" id="KW-0067">ATP-binding</keyword>
<dbReference type="KEGG" id="scc:Spico_0623"/>
<dbReference type="RefSeq" id="WP_013739247.1">
    <property type="nucleotide sequence ID" value="NC_015436.1"/>
</dbReference>
<comment type="function">
    <text evidence="16">Catalyzes the phosphorylation of pantothenate (Pan), the first step in CoA biosynthesis.</text>
</comment>
<evidence type="ECO:0000256" key="12">
    <source>
        <dbReference type="ARBA" id="ARBA00022958"/>
    </source>
</evidence>
<proteinExistence type="inferred from homology"/>
<evidence type="ECO:0000313" key="17">
    <source>
        <dbReference type="EMBL" id="AEC01851.1"/>
    </source>
</evidence>
<keyword evidence="16" id="KW-0479">Metal-binding</keyword>
<dbReference type="NCBIfam" id="TIGR00671">
    <property type="entry name" value="baf"/>
    <property type="match status" value="1"/>
</dbReference>
<reference evidence="17 18" key="2">
    <citation type="journal article" date="2012" name="Stand. Genomic Sci.">
        <title>Complete genome sequence of the termite hindgut bacterium Spirochaeta coccoides type strain (SPN1(T)), reclassification in the genus Sphaerochaeta as Sphaerochaeta coccoides comb. nov. and emendations of the family Spirochaetaceae and the genus Sphaerochaeta.</title>
        <authorList>
            <person name="Abt B."/>
            <person name="Han C."/>
            <person name="Scheuner C."/>
            <person name="Lu M."/>
            <person name="Lapidus A."/>
            <person name="Nolan M."/>
            <person name="Lucas S."/>
            <person name="Hammon N."/>
            <person name="Deshpande S."/>
            <person name="Cheng J.F."/>
            <person name="Tapia R."/>
            <person name="Goodwin L.A."/>
            <person name="Pitluck S."/>
            <person name="Liolios K."/>
            <person name="Pagani I."/>
            <person name="Ivanova N."/>
            <person name="Mavromatis K."/>
            <person name="Mikhailova N."/>
            <person name="Huntemann M."/>
            <person name="Pati A."/>
            <person name="Chen A."/>
            <person name="Palaniappan K."/>
            <person name="Land M."/>
            <person name="Hauser L."/>
            <person name="Brambilla E.M."/>
            <person name="Rohde M."/>
            <person name="Spring S."/>
            <person name="Gronow S."/>
            <person name="Goker M."/>
            <person name="Woyke T."/>
            <person name="Bristow J."/>
            <person name="Eisen J.A."/>
            <person name="Markowitz V."/>
            <person name="Hugenholtz P."/>
            <person name="Kyrpides N.C."/>
            <person name="Klenk H.P."/>
            <person name="Detter J.C."/>
        </authorList>
    </citation>
    <scope>NUCLEOTIDE SEQUENCE [LARGE SCALE GENOMIC DNA]</scope>
    <source>
        <strain evidence="18">ATCC BAA-1237 / DSM 17374 / SPN1</strain>
    </source>
</reference>
<dbReference type="PANTHER" id="PTHR34265">
    <property type="entry name" value="TYPE III PANTOTHENATE KINASE"/>
    <property type="match status" value="1"/>
</dbReference>
<keyword evidence="13 16" id="KW-0173">Coenzyme A biosynthesis</keyword>
<sequence length="257" mass="28119">MFLAVDIGNTNIVMSFHDGKQWGRTWRIHTDTKKTSDEYLVIMETLWENSGFDRTAVRHAAISSVVPNLTRAIQKDIQRIFSISPLMLSMQVKTGLDMSTVPSEIGQDIMCNLAAAHQMFPDRVAMTLDCGTAMTFSTVDEKGRVLGVAILPGLVTAVNALFGNTAQLPQVELKIPTSVLGRNTVDSIRAGIMLGYIEMIDGMIERTEKELGKKIAVIATGGLSSTIASEIPRIDVLAPNHTLDGLRLISEMNRETT</sequence>
<dbReference type="HAMAP" id="MF_01274">
    <property type="entry name" value="Pantothen_kinase_3"/>
    <property type="match status" value="1"/>
</dbReference>
<comment type="subcellular location">
    <subcellularLocation>
        <location evidence="3 16">Cytoplasm</location>
    </subcellularLocation>
</comment>
<dbReference type="Pfam" id="PF03309">
    <property type="entry name" value="Pan_kinase"/>
    <property type="match status" value="1"/>
</dbReference>
<evidence type="ECO:0000256" key="9">
    <source>
        <dbReference type="ARBA" id="ARBA00022741"/>
    </source>
</evidence>
<feature type="binding site" evidence="16">
    <location>
        <position position="184"/>
    </location>
    <ligand>
        <name>substrate</name>
    </ligand>
</feature>
<evidence type="ECO:0000256" key="16">
    <source>
        <dbReference type="HAMAP-Rule" id="MF_01274"/>
    </source>
</evidence>
<dbReference type="GO" id="GO:0004594">
    <property type="term" value="F:pantothenate kinase activity"/>
    <property type="evidence" value="ECO:0007669"/>
    <property type="project" value="UniProtKB-UniRule"/>
</dbReference>
<dbReference type="Gene3D" id="3.30.420.40">
    <property type="match status" value="2"/>
</dbReference>
<dbReference type="HOGENOM" id="CLU_066627_1_0_12"/>
<accession>F4GKT8</accession>
<gene>
    <name evidence="16" type="primary">coaX</name>
    <name evidence="17" type="ordered locus">Spico_0623</name>
</gene>
<dbReference type="AlphaFoldDB" id="F4GKT8"/>
<evidence type="ECO:0000256" key="1">
    <source>
        <dbReference type="ARBA" id="ARBA00001206"/>
    </source>
</evidence>
<keyword evidence="12 16" id="KW-0630">Potassium</keyword>
<evidence type="ECO:0000256" key="15">
    <source>
        <dbReference type="ARBA" id="ARBA00040883"/>
    </source>
</evidence>
<evidence type="ECO:0000256" key="5">
    <source>
        <dbReference type="ARBA" id="ARBA00011738"/>
    </source>
</evidence>
<feature type="active site" description="Proton acceptor" evidence="16">
    <location>
        <position position="108"/>
    </location>
</feature>
<dbReference type="Proteomes" id="UP000007939">
    <property type="component" value="Chromosome"/>
</dbReference>
<comment type="cofactor">
    <cofactor evidence="16">
        <name>NH4(+)</name>
        <dbReference type="ChEBI" id="CHEBI:28938"/>
    </cofactor>
    <cofactor evidence="16">
        <name>K(+)</name>
        <dbReference type="ChEBI" id="CHEBI:29103"/>
    </cofactor>
    <text evidence="16">A monovalent cation. Ammonium or potassium.</text>
</comment>
<feature type="binding site" evidence="16">
    <location>
        <position position="132"/>
    </location>
    <ligand>
        <name>ATP</name>
        <dbReference type="ChEBI" id="CHEBI:30616"/>
    </ligand>
</feature>